<dbReference type="Proteomes" id="UP000386847">
    <property type="component" value="Chromosome"/>
</dbReference>
<name>A0A5Q2FDM3_9ACTN</name>
<dbReference type="GO" id="GO:0015677">
    <property type="term" value="P:copper ion import"/>
    <property type="evidence" value="ECO:0007669"/>
    <property type="project" value="TreeGrafter"/>
</dbReference>
<dbReference type="PANTHER" id="PTHR14239:SF0">
    <property type="entry name" value="F420-DEPENDENT NADP REDUCTASE"/>
    <property type="match status" value="1"/>
</dbReference>
<dbReference type="InterPro" id="IPR036291">
    <property type="entry name" value="NAD(P)-bd_dom_sf"/>
</dbReference>
<evidence type="ECO:0000259" key="3">
    <source>
        <dbReference type="Pfam" id="PF03807"/>
    </source>
</evidence>
<dbReference type="InterPro" id="IPR028939">
    <property type="entry name" value="P5C_Rdtase_cat_N"/>
</dbReference>
<dbReference type="SUPFAM" id="SSF51735">
    <property type="entry name" value="NAD(P)-binding Rossmann-fold domains"/>
    <property type="match status" value="1"/>
</dbReference>
<feature type="domain" description="Pyrroline-5-carboxylate reductase catalytic N-terminal" evidence="3">
    <location>
        <begin position="69"/>
        <end position="156"/>
    </location>
</feature>
<protein>
    <submittedName>
        <fullName evidence="4">NADP oxidoreductase</fullName>
    </submittedName>
</protein>
<dbReference type="Pfam" id="PF03807">
    <property type="entry name" value="F420_oxidored"/>
    <property type="match status" value="1"/>
</dbReference>
<evidence type="ECO:0000256" key="2">
    <source>
        <dbReference type="SAM" id="MobiDB-lite"/>
    </source>
</evidence>
<keyword evidence="5" id="KW-1185">Reference proteome</keyword>
<dbReference type="Gene3D" id="3.40.50.720">
    <property type="entry name" value="NAD(P)-binding Rossmann-like Domain"/>
    <property type="match status" value="1"/>
</dbReference>
<organism evidence="4 5">
    <name type="scientific">Raineyella fluvialis</name>
    <dbReference type="NCBI Taxonomy" id="2662261"/>
    <lineage>
        <taxon>Bacteria</taxon>
        <taxon>Bacillati</taxon>
        <taxon>Actinomycetota</taxon>
        <taxon>Actinomycetes</taxon>
        <taxon>Propionibacteriales</taxon>
        <taxon>Propionibacteriaceae</taxon>
        <taxon>Raineyella</taxon>
    </lineage>
</organism>
<dbReference type="AlphaFoldDB" id="A0A5Q2FDM3"/>
<dbReference type="GO" id="GO:0052851">
    <property type="term" value="F:ferric-chelate reductase (NADPH) activity"/>
    <property type="evidence" value="ECO:0007669"/>
    <property type="project" value="TreeGrafter"/>
</dbReference>
<dbReference type="KEGG" id="rain:Rai3103_05470"/>
<proteinExistence type="predicted"/>
<evidence type="ECO:0000256" key="1">
    <source>
        <dbReference type="ARBA" id="ARBA00023002"/>
    </source>
</evidence>
<dbReference type="InterPro" id="IPR051267">
    <property type="entry name" value="STEAP_metalloreductase"/>
</dbReference>
<feature type="region of interest" description="Disordered" evidence="2">
    <location>
        <begin position="1"/>
        <end position="64"/>
    </location>
</feature>
<reference evidence="4 5" key="1">
    <citation type="submission" date="2019-10" db="EMBL/GenBank/DDBJ databases">
        <title>Genomic analysis of Raineyella sp. CBA3103.</title>
        <authorList>
            <person name="Roh S.W."/>
        </authorList>
    </citation>
    <scope>NUCLEOTIDE SEQUENCE [LARGE SCALE GENOMIC DNA]</scope>
    <source>
        <strain evidence="4 5">CBA3103</strain>
    </source>
</reference>
<evidence type="ECO:0000313" key="4">
    <source>
        <dbReference type="EMBL" id="QGF23203.1"/>
    </source>
</evidence>
<feature type="compositionally biased region" description="Pro residues" evidence="2">
    <location>
        <begin position="8"/>
        <end position="18"/>
    </location>
</feature>
<sequence>MPTRLRPPAMPPTGPGPPCGRGRPGSLADPLLARSRPGDDNGGVTTTTRQDHASDGRSPWTAPSARTSVGILGAGELGMALASRLLGTEYDVRLATRRPAAATAELIAPFLPGVTAVGRAEAYACDIVIAAIPLRRYRSLPAEALRGRIVVDVMNHRPLVDGPRPEFDEDPRATSEIVQEHLPGAYVVRTLNHIGAREISNDSRPTGEEGRRALAVASDHPAATATVSVLVDALGFDPVDAGPLAHARAFEPGTPIFHGRWTAEGLRSALAEAL</sequence>
<gene>
    <name evidence="4" type="ORF">Rai3103_05470</name>
</gene>
<accession>A0A5Q2FDM3</accession>
<dbReference type="GO" id="GO:0005886">
    <property type="term" value="C:plasma membrane"/>
    <property type="evidence" value="ECO:0007669"/>
    <property type="project" value="TreeGrafter"/>
</dbReference>
<dbReference type="GO" id="GO:0008823">
    <property type="term" value="F:cupric reductase (NADH) activity"/>
    <property type="evidence" value="ECO:0007669"/>
    <property type="project" value="TreeGrafter"/>
</dbReference>
<dbReference type="PANTHER" id="PTHR14239">
    <property type="entry name" value="DUDULIN-RELATED"/>
    <property type="match status" value="1"/>
</dbReference>
<evidence type="ECO:0000313" key="5">
    <source>
        <dbReference type="Proteomes" id="UP000386847"/>
    </source>
</evidence>
<dbReference type="EMBL" id="CP045725">
    <property type="protein sequence ID" value="QGF23203.1"/>
    <property type="molecule type" value="Genomic_DNA"/>
</dbReference>
<keyword evidence="1" id="KW-0560">Oxidoreductase</keyword>